<dbReference type="EMBL" id="LAZR01005035">
    <property type="protein sequence ID" value="KKN03420.1"/>
    <property type="molecule type" value="Genomic_DNA"/>
</dbReference>
<name>A0A0F9M7N9_9ZZZZ</name>
<reference evidence="1" key="1">
    <citation type="journal article" date="2015" name="Nature">
        <title>Complex archaea that bridge the gap between prokaryotes and eukaryotes.</title>
        <authorList>
            <person name="Spang A."/>
            <person name="Saw J.H."/>
            <person name="Jorgensen S.L."/>
            <person name="Zaremba-Niedzwiedzka K."/>
            <person name="Martijn J."/>
            <person name="Lind A.E."/>
            <person name="van Eijk R."/>
            <person name="Schleper C."/>
            <person name="Guy L."/>
            <person name="Ettema T.J."/>
        </authorList>
    </citation>
    <scope>NUCLEOTIDE SEQUENCE</scope>
</reference>
<dbReference type="AlphaFoldDB" id="A0A0F9M7N9"/>
<comment type="caution">
    <text evidence="1">The sequence shown here is derived from an EMBL/GenBank/DDBJ whole genome shotgun (WGS) entry which is preliminary data.</text>
</comment>
<feature type="non-terminal residue" evidence="1">
    <location>
        <position position="55"/>
    </location>
</feature>
<evidence type="ECO:0000313" key="1">
    <source>
        <dbReference type="EMBL" id="KKN03420.1"/>
    </source>
</evidence>
<sequence>MFLSFYSEIGGVKIYYIDNPIQIFCINKIIKFQFLEFFDDLKKNDFQFPLFILSC</sequence>
<protein>
    <submittedName>
        <fullName evidence="1">Uncharacterized protein</fullName>
    </submittedName>
</protein>
<organism evidence="1">
    <name type="scientific">marine sediment metagenome</name>
    <dbReference type="NCBI Taxonomy" id="412755"/>
    <lineage>
        <taxon>unclassified sequences</taxon>
        <taxon>metagenomes</taxon>
        <taxon>ecological metagenomes</taxon>
    </lineage>
</organism>
<gene>
    <name evidence="1" type="ORF">LCGC14_1107910</name>
</gene>
<proteinExistence type="predicted"/>
<accession>A0A0F9M7N9</accession>